<name>A0A8H7PI35_9FUNG</name>
<feature type="domain" description="Helicase ATP-binding" evidence="11">
    <location>
        <begin position="126"/>
        <end position="299"/>
    </location>
</feature>
<evidence type="ECO:0000256" key="9">
    <source>
        <dbReference type="ARBA" id="ARBA00034808"/>
    </source>
</evidence>
<keyword evidence="4" id="KW-0347">Helicase</keyword>
<evidence type="ECO:0000256" key="6">
    <source>
        <dbReference type="ARBA" id="ARBA00023125"/>
    </source>
</evidence>
<dbReference type="InterPro" id="IPR011545">
    <property type="entry name" value="DEAD/DEAH_box_helicase_dom"/>
</dbReference>
<dbReference type="GO" id="GO:0005737">
    <property type="term" value="C:cytoplasm"/>
    <property type="evidence" value="ECO:0007669"/>
    <property type="project" value="TreeGrafter"/>
</dbReference>
<evidence type="ECO:0000256" key="10">
    <source>
        <dbReference type="SAM" id="MobiDB-lite"/>
    </source>
</evidence>
<dbReference type="GO" id="GO:0043138">
    <property type="term" value="F:3'-5' DNA helicase activity"/>
    <property type="evidence" value="ECO:0007669"/>
    <property type="project" value="UniProtKB-EC"/>
</dbReference>
<dbReference type="PROSITE" id="PS00690">
    <property type="entry name" value="DEAH_ATP_HELICASE"/>
    <property type="match status" value="1"/>
</dbReference>
<feature type="region of interest" description="Disordered" evidence="10">
    <location>
        <begin position="732"/>
        <end position="758"/>
    </location>
</feature>
<sequence length="758" mass="85312">VAIVTKHLNGRYGLPKALLDCAVLLTFDYEHAMADSHSQLDDVEHEIDLIDIEISLLKEKRTKLIARRNHLRSKVGAVSDLQHHEQHPALPDYNSTAFPWYPQLKEASNKYFKINDFRPLQLPIMNAAMDRQRDLFIVLPTGGGKSLCYQLPAVLEQGVTVVISPLISLIQDQCFHLDEAGVDAGYLIGASTKEEVAQVTARLMSGSLKLIYVTPEKIAKSKRFMAKLGKLYEKGNLARIVIDEAHCCSVVGHDFRPDYKKLNVLRTVFPKTPIMALTATCSATVMTDVMNILGMPKITDSAKGTLLFSAPLHRPNLKYQVLPKADKADQVITDIVAWIQNYHPGESGIIYCLSKKDTHAVCEGIMRESNGRIKGGVYHSELFEDDKERIHTLWRKNQLHVIVATIAFGLGINHPNCRFIIHHSMSKSVEGYYQESGRAGRDGLPADCIALYRGQDAIRLTTLVVGDLNGKDNGKRGGGVMCEFYYSFMLTLHDSVYGMIRYAQDYRTCRKIFFESYFSNDPTVSSSQYSGQLLNTTSMDQPCELCDNCRRRKGDGHSVVSKDITLEAMTAVKIANAAQISSEERVTMVKMVNYMRGRGLKKGGLEELFKSNEVEAAPKKKWTDAELEMMINYLLTEQYLWEDFHFTPYSSISYLKPGPLARRLSSLRKSDLEGDRQPMQIMMDFLVDENAEVILQRPAKRKRASKTTTPQAPVIDSYDDDDEIEIDLSIYNEISDAEDTPEARSTPPAPREIIDLDD</sequence>
<dbReference type="EC" id="5.6.2.4" evidence="9"/>
<dbReference type="PROSITE" id="PS51194">
    <property type="entry name" value="HELICASE_CTER"/>
    <property type="match status" value="1"/>
</dbReference>
<evidence type="ECO:0000259" key="12">
    <source>
        <dbReference type="PROSITE" id="PS51194"/>
    </source>
</evidence>
<protein>
    <recommendedName>
        <fullName evidence="9">DNA 3'-5' helicase</fullName>
        <ecNumber evidence="9">5.6.2.4</ecNumber>
    </recommendedName>
</protein>
<feature type="region of interest" description="Disordered" evidence="10">
    <location>
        <begin position="699"/>
        <end position="718"/>
    </location>
</feature>
<dbReference type="InterPro" id="IPR027417">
    <property type="entry name" value="P-loop_NTPase"/>
</dbReference>
<keyword evidence="14" id="KW-1185">Reference proteome</keyword>
<feature type="non-terminal residue" evidence="13">
    <location>
        <position position="1"/>
    </location>
</feature>
<dbReference type="Pfam" id="PF00270">
    <property type="entry name" value="DEAD"/>
    <property type="match status" value="1"/>
</dbReference>
<dbReference type="Gene3D" id="1.10.10.10">
    <property type="entry name" value="Winged helix-like DNA-binding domain superfamily/Winged helix DNA-binding domain"/>
    <property type="match status" value="1"/>
</dbReference>
<dbReference type="GO" id="GO:0005524">
    <property type="term" value="F:ATP binding"/>
    <property type="evidence" value="ECO:0007669"/>
    <property type="project" value="UniProtKB-KW"/>
</dbReference>
<dbReference type="InterPro" id="IPR014001">
    <property type="entry name" value="Helicase_ATP-bd"/>
</dbReference>
<dbReference type="GO" id="GO:0016787">
    <property type="term" value="F:hydrolase activity"/>
    <property type="evidence" value="ECO:0007669"/>
    <property type="project" value="UniProtKB-KW"/>
</dbReference>
<dbReference type="SMART" id="SM00490">
    <property type="entry name" value="HELICc"/>
    <property type="match status" value="1"/>
</dbReference>
<gene>
    <name evidence="13" type="ORF">INT44_000088</name>
</gene>
<dbReference type="InterPro" id="IPR004589">
    <property type="entry name" value="DNA_helicase_ATP-dep_RecQ"/>
</dbReference>
<dbReference type="PANTHER" id="PTHR13710">
    <property type="entry name" value="DNA HELICASE RECQ FAMILY MEMBER"/>
    <property type="match status" value="1"/>
</dbReference>
<proteinExistence type="inferred from homology"/>
<evidence type="ECO:0000313" key="14">
    <source>
        <dbReference type="Proteomes" id="UP000612746"/>
    </source>
</evidence>
<evidence type="ECO:0000256" key="4">
    <source>
        <dbReference type="ARBA" id="ARBA00022806"/>
    </source>
</evidence>
<dbReference type="Pfam" id="PF00271">
    <property type="entry name" value="Helicase_C"/>
    <property type="match status" value="1"/>
</dbReference>
<dbReference type="GO" id="GO:0003677">
    <property type="term" value="F:DNA binding"/>
    <property type="evidence" value="ECO:0007669"/>
    <property type="project" value="UniProtKB-KW"/>
</dbReference>
<dbReference type="PROSITE" id="PS51192">
    <property type="entry name" value="HELICASE_ATP_BIND_1"/>
    <property type="match status" value="1"/>
</dbReference>
<keyword evidence="7" id="KW-0413">Isomerase</keyword>
<accession>A0A8H7PI35</accession>
<evidence type="ECO:0000256" key="3">
    <source>
        <dbReference type="ARBA" id="ARBA00022801"/>
    </source>
</evidence>
<evidence type="ECO:0000256" key="2">
    <source>
        <dbReference type="ARBA" id="ARBA00022741"/>
    </source>
</evidence>
<dbReference type="Proteomes" id="UP000612746">
    <property type="component" value="Unassembled WGS sequence"/>
</dbReference>
<organism evidence="13 14">
    <name type="scientific">Umbelopsis vinacea</name>
    <dbReference type="NCBI Taxonomy" id="44442"/>
    <lineage>
        <taxon>Eukaryota</taxon>
        <taxon>Fungi</taxon>
        <taxon>Fungi incertae sedis</taxon>
        <taxon>Mucoromycota</taxon>
        <taxon>Mucoromycotina</taxon>
        <taxon>Umbelopsidomycetes</taxon>
        <taxon>Umbelopsidales</taxon>
        <taxon>Umbelopsidaceae</taxon>
        <taxon>Umbelopsis</taxon>
    </lineage>
</organism>
<feature type="domain" description="Helicase C-terminal" evidence="12">
    <location>
        <begin position="331"/>
        <end position="496"/>
    </location>
</feature>
<evidence type="ECO:0000259" key="11">
    <source>
        <dbReference type="PROSITE" id="PS51192"/>
    </source>
</evidence>
<evidence type="ECO:0000256" key="8">
    <source>
        <dbReference type="ARBA" id="ARBA00034617"/>
    </source>
</evidence>
<dbReference type="PANTHER" id="PTHR13710:SF105">
    <property type="entry name" value="ATP-DEPENDENT DNA HELICASE Q1"/>
    <property type="match status" value="1"/>
</dbReference>
<dbReference type="SUPFAM" id="SSF52540">
    <property type="entry name" value="P-loop containing nucleoside triphosphate hydrolases"/>
    <property type="match status" value="1"/>
</dbReference>
<dbReference type="GO" id="GO:0005694">
    <property type="term" value="C:chromosome"/>
    <property type="evidence" value="ECO:0007669"/>
    <property type="project" value="TreeGrafter"/>
</dbReference>
<comment type="caution">
    <text evidence="13">The sequence shown here is derived from an EMBL/GenBank/DDBJ whole genome shotgun (WGS) entry which is preliminary data.</text>
</comment>
<keyword evidence="3" id="KW-0378">Hydrolase</keyword>
<dbReference type="InterPro" id="IPR036388">
    <property type="entry name" value="WH-like_DNA-bd_sf"/>
</dbReference>
<dbReference type="OrthoDB" id="10261556at2759"/>
<dbReference type="EMBL" id="JAEPRA010000017">
    <property type="protein sequence ID" value="KAG2173974.1"/>
    <property type="molecule type" value="Genomic_DNA"/>
</dbReference>
<dbReference type="GO" id="GO:0000724">
    <property type="term" value="P:double-strand break repair via homologous recombination"/>
    <property type="evidence" value="ECO:0007669"/>
    <property type="project" value="TreeGrafter"/>
</dbReference>
<keyword evidence="6" id="KW-0238">DNA-binding</keyword>
<comment type="catalytic activity">
    <reaction evidence="8">
        <text>Couples ATP hydrolysis with the unwinding of duplex DNA by translocating in the 3'-5' direction.</text>
        <dbReference type="EC" id="5.6.2.4"/>
    </reaction>
</comment>
<dbReference type="InterPro" id="IPR002464">
    <property type="entry name" value="DNA/RNA_helicase_DEAH_CS"/>
</dbReference>
<dbReference type="FunFam" id="3.40.50.300:FF:001544">
    <property type="entry name" value="ATP-dependent DNA helicase"/>
    <property type="match status" value="1"/>
</dbReference>
<reference evidence="13" key="1">
    <citation type="submission" date="2020-12" db="EMBL/GenBank/DDBJ databases">
        <title>Metabolic potential, ecology and presence of endohyphal bacteria is reflected in genomic diversity of Mucoromycotina.</title>
        <authorList>
            <person name="Muszewska A."/>
            <person name="Okrasinska A."/>
            <person name="Steczkiewicz K."/>
            <person name="Drgas O."/>
            <person name="Orlowska M."/>
            <person name="Perlinska-Lenart U."/>
            <person name="Aleksandrzak-Piekarczyk T."/>
            <person name="Szatraj K."/>
            <person name="Zielenkiewicz U."/>
            <person name="Pilsyk S."/>
            <person name="Malc E."/>
            <person name="Mieczkowski P."/>
            <person name="Kruszewska J.S."/>
            <person name="Biernat P."/>
            <person name="Pawlowska J."/>
        </authorList>
    </citation>
    <scope>NUCLEOTIDE SEQUENCE</scope>
    <source>
        <strain evidence="13">WA0000051536</strain>
    </source>
</reference>
<dbReference type="GO" id="GO:0009378">
    <property type="term" value="F:four-way junction helicase activity"/>
    <property type="evidence" value="ECO:0007669"/>
    <property type="project" value="TreeGrafter"/>
</dbReference>
<dbReference type="NCBIfam" id="TIGR00614">
    <property type="entry name" value="recQ_fam"/>
    <property type="match status" value="1"/>
</dbReference>
<evidence type="ECO:0000256" key="5">
    <source>
        <dbReference type="ARBA" id="ARBA00022840"/>
    </source>
</evidence>
<keyword evidence="2" id="KW-0547">Nucleotide-binding</keyword>
<dbReference type="InterPro" id="IPR001650">
    <property type="entry name" value="Helicase_C-like"/>
</dbReference>
<keyword evidence="5" id="KW-0067">ATP-binding</keyword>
<evidence type="ECO:0000256" key="1">
    <source>
        <dbReference type="ARBA" id="ARBA00005446"/>
    </source>
</evidence>
<dbReference type="AlphaFoldDB" id="A0A8H7PI35"/>
<dbReference type="SMART" id="SM00487">
    <property type="entry name" value="DEXDc"/>
    <property type="match status" value="1"/>
</dbReference>
<dbReference type="Gene3D" id="3.40.50.300">
    <property type="entry name" value="P-loop containing nucleotide triphosphate hydrolases"/>
    <property type="match status" value="2"/>
</dbReference>
<comment type="similarity">
    <text evidence="1">Belongs to the helicase family. RecQ subfamily.</text>
</comment>
<evidence type="ECO:0000313" key="13">
    <source>
        <dbReference type="EMBL" id="KAG2173974.1"/>
    </source>
</evidence>
<evidence type="ECO:0000256" key="7">
    <source>
        <dbReference type="ARBA" id="ARBA00023235"/>
    </source>
</evidence>